<protein>
    <submittedName>
        <fullName evidence="1">Uncharacterized protein</fullName>
    </submittedName>
</protein>
<dbReference type="Proteomes" id="UP001234989">
    <property type="component" value="Chromosome 12"/>
</dbReference>
<evidence type="ECO:0000313" key="1">
    <source>
        <dbReference type="EMBL" id="WMV58098.1"/>
    </source>
</evidence>
<sequence length="33" mass="4060">MSSRRVTERFRDVVPYRPKLQNLKMLKAKAKRR</sequence>
<dbReference type="EMBL" id="CP133623">
    <property type="protein sequence ID" value="WMV58098.1"/>
    <property type="molecule type" value="Genomic_DNA"/>
</dbReference>
<organism evidence="1 2">
    <name type="scientific">Solanum verrucosum</name>
    <dbReference type="NCBI Taxonomy" id="315347"/>
    <lineage>
        <taxon>Eukaryota</taxon>
        <taxon>Viridiplantae</taxon>
        <taxon>Streptophyta</taxon>
        <taxon>Embryophyta</taxon>
        <taxon>Tracheophyta</taxon>
        <taxon>Spermatophyta</taxon>
        <taxon>Magnoliopsida</taxon>
        <taxon>eudicotyledons</taxon>
        <taxon>Gunneridae</taxon>
        <taxon>Pentapetalae</taxon>
        <taxon>asterids</taxon>
        <taxon>lamiids</taxon>
        <taxon>Solanales</taxon>
        <taxon>Solanaceae</taxon>
        <taxon>Solanoideae</taxon>
        <taxon>Solaneae</taxon>
        <taxon>Solanum</taxon>
    </lineage>
</organism>
<keyword evidence="2" id="KW-1185">Reference proteome</keyword>
<accession>A0AAF1A254</accession>
<name>A0AAF1A254_SOLVR</name>
<evidence type="ECO:0000313" key="2">
    <source>
        <dbReference type="Proteomes" id="UP001234989"/>
    </source>
</evidence>
<reference evidence="1" key="1">
    <citation type="submission" date="2023-08" db="EMBL/GenBank/DDBJ databases">
        <title>A de novo genome assembly of Solanum verrucosum Schlechtendal, a Mexican diploid species geographically isolated from the other diploid A-genome species in potato relatives.</title>
        <authorList>
            <person name="Hosaka K."/>
        </authorList>
    </citation>
    <scope>NUCLEOTIDE SEQUENCE</scope>
    <source>
        <tissue evidence="1">Young leaves</tissue>
    </source>
</reference>
<proteinExistence type="predicted"/>
<gene>
    <name evidence="1" type="ORF">MTR67_051483</name>
</gene>
<dbReference type="AlphaFoldDB" id="A0AAF1A254"/>